<organism evidence="4 5">
    <name type="scientific">Ephemerocybe angulata</name>
    <dbReference type="NCBI Taxonomy" id="980116"/>
    <lineage>
        <taxon>Eukaryota</taxon>
        <taxon>Fungi</taxon>
        <taxon>Dikarya</taxon>
        <taxon>Basidiomycota</taxon>
        <taxon>Agaricomycotina</taxon>
        <taxon>Agaricomycetes</taxon>
        <taxon>Agaricomycetidae</taxon>
        <taxon>Agaricales</taxon>
        <taxon>Agaricineae</taxon>
        <taxon>Psathyrellaceae</taxon>
        <taxon>Ephemerocybe</taxon>
    </lineage>
</organism>
<keyword evidence="1" id="KW-0479">Metal-binding</keyword>
<reference evidence="4 5" key="1">
    <citation type="journal article" date="2020" name="ISME J.">
        <title>Uncovering the hidden diversity of litter-decomposition mechanisms in mushroom-forming fungi.</title>
        <authorList>
            <person name="Floudas D."/>
            <person name="Bentzer J."/>
            <person name="Ahren D."/>
            <person name="Johansson T."/>
            <person name="Persson P."/>
            <person name="Tunlid A."/>
        </authorList>
    </citation>
    <scope>NUCLEOTIDE SEQUENCE [LARGE SCALE GENOMIC DNA]</scope>
    <source>
        <strain evidence="4 5">CBS 175.51</strain>
    </source>
</reference>
<dbReference type="EMBL" id="JAACJK010000117">
    <property type="protein sequence ID" value="KAF5329948.1"/>
    <property type="molecule type" value="Genomic_DNA"/>
</dbReference>
<dbReference type="InterPro" id="IPR002227">
    <property type="entry name" value="Tyrosinase_Cu-bd"/>
</dbReference>
<dbReference type="InterPro" id="IPR050316">
    <property type="entry name" value="Tyrosinase/Hemocyanin"/>
</dbReference>
<dbReference type="GO" id="GO:0016491">
    <property type="term" value="F:oxidoreductase activity"/>
    <property type="evidence" value="ECO:0007669"/>
    <property type="project" value="InterPro"/>
</dbReference>
<evidence type="ECO:0000313" key="5">
    <source>
        <dbReference type="Proteomes" id="UP000541558"/>
    </source>
</evidence>
<name>A0A8H5BWS2_9AGAR</name>
<feature type="domain" description="Tyrosinase copper-binding" evidence="3">
    <location>
        <begin position="136"/>
        <end position="147"/>
    </location>
</feature>
<keyword evidence="5" id="KW-1185">Reference proteome</keyword>
<dbReference type="Pfam" id="PF00264">
    <property type="entry name" value="Tyrosinase"/>
    <property type="match status" value="1"/>
</dbReference>
<gene>
    <name evidence="4" type="ORF">D9611_010521</name>
</gene>
<dbReference type="PRINTS" id="PR00092">
    <property type="entry name" value="TYROSINASE"/>
</dbReference>
<comment type="caution">
    <text evidence="4">The sequence shown here is derived from an EMBL/GenBank/DDBJ whole genome shotgun (WGS) entry which is preliminary data.</text>
</comment>
<sequence>MRYSPLFDPATGFGGNVAANTYSSLTDNDGLAHPLALPAYEAGGCIGDGPFKGAAVHVGPNVRYTDHCTVRNFLITEDLRPIFTQANFNNILSQTNYDNLWNSMDGFPFKTAPALHDSGHGFMGGDMASYYTSTNDPVFYLHHAGVDRIWWQWQAANLNTRLNQIQGKTSPYPPYGSITPNFQLPFQPFAPNVVGMDIRNEPYCYTY</sequence>
<dbReference type="PANTHER" id="PTHR11474:SF126">
    <property type="entry name" value="TYROSINASE-LIKE PROTEIN TYR-1-RELATED"/>
    <property type="match status" value="1"/>
</dbReference>
<dbReference type="Gene3D" id="1.10.1280.10">
    <property type="entry name" value="Di-copper center containing domain from catechol oxidase"/>
    <property type="match status" value="1"/>
</dbReference>
<accession>A0A8H5BWS2</accession>
<evidence type="ECO:0000259" key="3">
    <source>
        <dbReference type="PROSITE" id="PS00498"/>
    </source>
</evidence>
<evidence type="ECO:0000256" key="1">
    <source>
        <dbReference type="ARBA" id="ARBA00022723"/>
    </source>
</evidence>
<evidence type="ECO:0000313" key="4">
    <source>
        <dbReference type="EMBL" id="KAF5329948.1"/>
    </source>
</evidence>
<keyword evidence="2" id="KW-0186">Copper</keyword>
<dbReference type="OrthoDB" id="6132182at2759"/>
<proteinExistence type="predicted"/>
<dbReference type="PROSITE" id="PS00498">
    <property type="entry name" value="TYROSINASE_2"/>
    <property type="match status" value="1"/>
</dbReference>
<dbReference type="Proteomes" id="UP000541558">
    <property type="component" value="Unassembled WGS sequence"/>
</dbReference>
<dbReference type="AlphaFoldDB" id="A0A8H5BWS2"/>
<protein>
    <recommendedName>
        <fullName evidence="3">Tyrosinase copper-binding domain-containing protein</fullName>
    </recommendedName>
</protein>
<dbReference type="PANTHER" id="PTHR11474">
    <property type="entry name" value="TYROSINASE FAMILY MEMBER"/>
    <property type="match status" value="1"/>
</dbReference>
<evidence type="ECO:0000256" key="2">
    <source>
        <dbReference type="ARBA" id="ARBA00023008"/>
    </source>
</evidence>
<dbReference type="GO" id="GO:0046872">
    <property type="term" value="F:metal ion binding"/>
    <property type="evidence" value="ECO:0007669"/>
    <property type="project" value="UniProtKB-KW"/>
</dbReference>
<dbReference type="SUPFAM" id="SSF48056">
    <property type="entry name" value="Di-copper centre-containing domain"/>
    <property type="match status" value="1"/>
</dbReference>
<dbReference type="InterPro" id="IPR008922">
    <property type="entry name" value="Di-copper_centre_dom_sf"/>
</dbReference>